<gene>
    <name evidence="2" type="ORF">JAO78_016030</name>
</gene>
<dbReference type="EMBL" id="JAEINI020000019">
    <property type="protein sequence ID" value="MCB5228314.1"/>
    <property type="molecule type" value="Genomic_DNA"/>
</dbReference>
<name>A0ABS8C7J9_9ALTE</name>
<organism evidence="2 3">
    <name type="scientific">Alishewanella maricola</name>
    <dbReference type="NCBI Taxonomy" id="2795740"/>
    <lineage>
        <taxon>Bacteria</taxon>
        <taxon>Pseudomonadati</taxon>
        <taxon>Pseudomonadota</taxon>
        <taxon>Gammaproteobacteria</taxon>
        <taxon>Alteromonadales</taxon>
        <taxon>Alteromonadaceae</taxon>
        <taxon>Alishewanella</taxon>
    </lineage>
</organism>
<dbReference type="RefSeq" id="WP_226752368.1">
    <property type="nucleotide sequence ID" value="NZ_JAEINI020000019.1"/>
</dbReference>
<keyword evidence="1" id="KW-0175">Coiled coil</keyword>
<evidence type="ECO:0000256" key="1">
    <source>
        <dbReference type="SAM" id="Coils"/>
    </source>
</evidence>
<accession>A0ABS8C7J9</accession>
<feature type="coiled-coil region" evidence="1">
    <location>
        <begin position="49"/>
        <end position="89"/>
    </location>
</feature>
<sequence length="157" mass="17826">MTDKKGALERGYIALKELVKKGSKVNMNSVAKHAGFSHTNFRFPEFADLKDAISEAQKKQLTIKKTEEVETLRAQVTEFKAKLLEAKKLMKTAPQNDAENVNILLAKLMECYRLNDLLRSENADLRNQIAHRSGTIEQVIKVDKETGEVITGYFDKR</sequence>
<keyword evidence="3" id="KW-1185">Reference proteome</keyword>
<comment type="caution">
    <text evidence="2">The sequence shown here is derived from an EMBL/GenBank/DDBJ whole genome shotgun (WGS) entry which is preliminary data.</text>
</comment>
<proteinExistence type="predicted"/>
<reference evidence="2 3" key="1">
    <citation type="submission" date="2021-10" db="EMBL/GenBank/DDBJ databases">
        <title>Alishewanella koreense sp. nov. isolated from seawater of southwestern coast in South Korea and the proposal for the reclassification of Rheinheimera perlucida and Rheinheimera tuosuensis as Arsukibacterium perlucida and Arsukibacterium tuosuensis.</title>
        <authorList>
            <person name="Kim K.H."/>
            <person name="Ruan W."/>
            <person name="Kim K.R."/>
            <person name="Baek J.H."/>
            <person name="Jeon C.O."/>
        </authorList>
    </citation>
    <scope>NUCLEOTIDE SEQUENCE [LARGE SCALE GENOMIC DNA]</scope>
    <source>
        <strain evidence="2 3">16-MA</strain>
    </source>
</reference>
<dbReference type="Proteomes" id="UP000633814">
    <property type="component" value="Unassembled WGS sequence"/>
</dbReference>
<evidence type="ECO:0008006" key="4">
    <source>
        <dbReference type="Google" id="ProtNLM"/>
    </source>
</evidence>
<evidence type="ECO:0000313" key="3">
    <source>
        <dbReference type="Proteomes" id="UP000633814"/>
    </source>
</evidence>
<evidence type="ECO:0000313" key="2">
    <source>
        <dbReference type="EMBL" id="MCB5228314.1"/>
    </source>
</evidence>
<protein>
    <recommendedName>
        <fullName evidence="4">Transposase</fullName>
    </recommendedName>
</protein>